<evidence type="ECO:0000256" key="2">
    <source>
        <dbReference type="RuleBase" id="RU362119"/>
    </source>
</evidence>
<dbReference type="PANTHER" id="PTHR11575">
    <property type="entry name" value="5'-NUCLEOTIDASE-RELATED"/>
    <property type="match status" value="1"/>
</dbReference>
<dbReference type="PRINTS" id="PR01607">
    <property type="entry name" value="APYRASEFAMLY"/>
</dbReference>
<name>A0A6M3HSQ6_9GAMM</name>
<feature type="chain" id="PRO_5027166339" evidence="2">
    <location>
        <begin position="20"/>
        <end position="523"/>
    </location>
</feature>
<proteinExistence type="inferred from homology"/>
<evidence type="ECO:0000259" key="4">
    <source>
        <dbReference type="Pfam" id="PF02872"/>
    </source>
</evidence>
<organism evidence="5 6">
    <name type="scientific">Allofrancisella frigidaquae</name>
    <dbReference type="NCBI Taxonomy" id="1085644"/>
    <lineage>
        <taxon>Bacteria</taxon>
        <taxon>Pseudomonadati</taxon>
        <taxon>Pseudomonadota</taxon>
        <taxon>Gammaproteobacteria</taxon>
        <taxon>Thiotrichales</taxon>
        <taxon>Francisellaceae</taxon>
        <taxon>Allofrancisella</taxon>
    </lineage>
</organism>
<dbReference type="EMBL" id="CP038017">
    <property type="protein sequence ID" value="QIV94294.1"/>
    <property type="molecule type" value="Genomic_DNA"/>
</dbReference>
<comment type="similarity">
    <text evidence="2">Belongs to the 5'-nucleotidase family.</text>
</comment>
<evidence type="ECO:0000313" key="6">
    <source>
        <dbReference type="Proteomes" id="UP000503320"/>
    </source>
</evidence>
<dbReference type="Gene3D" id="3.60.21.10">
    <property type="match status" value="1"/>
</dbReference>
<dbReference type="KEGG" id="afri:E3E15_02560"/>
<dbReference type="InterPro" id="IPR004843">
    <property type="entry name" value="Calcineurin-like_PHP"/>
</dbReference>
<keyword evidence="6" id="KW-1185">Reference proteome</keyword>
<keyword evidence="2" id="KW-0547">Nucleotide-binding</keyword>
<keyword evidence="1 2" id="KW-0732">Signal</keyword>
<gene>
    <name evidence="5" type="ORF">E3E15_02560</name>
</gene>
<reference evidence="5 6" key="1">
    <citation type="submission" date="2019-03" db="EMBL/GenBank/DDBJ databases">
        <title>Complete Genome Sequence of Allofrancisella frigidaquae Strain SYSU 10HL1970 Isolated from Water-Cooling Systems in China.</title>
        <authorList>
            <person name="Ohrman C."/>
            <person name="Uneklint I."/>
            <person name="Sjodin A."/>
        </authorList>
    </citation>
    <scope>NUCLEOTIDE SEQUENCE [LARGE SCALE GENOMIC DNA]</scope>
    <source>
        <strain evidence="5 6">SYSU 10HL1970</strain>
    </source>
</reference>
<dbReference type="InterPro" id="IPR008334">
    <property type="entry name" value="5'-Nucleotdase_C"/>
</dbReference>
<dbReference type="GO" id="GO:0009166">
    <property type="term" value="P:nucleotide catabolic process"/>
    <property type="evidence" value="ECO:0007669"/>
    <property type="project" value="InterPro"/>
</dbReference>
<feature type="domain" description="5'-Nucleotidase C-terminal" evidence="4">
    <location>
        <begin position="361"/>
        <end position="484"/>
    </location>
</feature>
<dbReference type="AlphaFoldDB" id="A0A6M3HSQ6"/>
<dbReference type="Pfam" id="PF02872">
    <property type="entry name" value="5_nucleotid_C"/>
    <property type="match status" value="1"/>
</dbReference>
<keyword evidence="2" id="KW-0378">Hydrolase</keyword>
<dbReference type="Gene3D" id="3.90.780.10">
    <property type="entry name" value="5'-Nucleotidase, C-terminal domain"/>
    <property type="match status" value="1"/>
</dbReference>
<feature type="signal peptide" evidence="2">
    <location>
        <begin position="1"/>
        <end position="19"/>
    </location>
</feature>
<dbReference type="SUPFAM" id="SSF55816">
    <property type="entry name" value="5'-nucleotidase (syn. UDP-sugar hydrolase), C-terminal domain"/>
    <property type="match status" value="1"/>
</dbReference>
<evidence type="ECO:0000313" key="5">
    <source>
        <dbReference type="EMBL" id="QIV94294.1"/>
    </source>
</evidence>
<dbReference type="InterPro" id="IPR029052">
    <property type="entry name" value="Metallo-depent_PP-like"/>
</dbReference>
<dbReference type="RefSeq" id="WP_172106474.1">
    <property type="nucleotide sequence ID" value="NZ_CP038017.1"/>
</dbReference>
<sequence length="523" mass="58114">MKRFLLSIFLLLFVLCAYAYDDMTVLSLNDFHGQVEPNKNMVGAAKIASFIESYKKDHPNLVVVSAGDNYQGTAISNISHGAVVNAFFDYIGLKYSAVGNHDFDYGQRWFRNWYNDSGVRYLSANIDYKSSSILSYFRDLYNGDVSLDYIKPFGYHTFTNGKTVYFIGLSTLETPETTAKKNISNLEFTNPVISANQWVSFIKDYKKNNLPKPDTIVLLTHIPSQQKGADIYSSKRHDLNEQSEIYAVTKDVEGISAVLSGHSHMLVSGYLNNVAVVQGASQGKNISVLHYDCHTTANECKVTPEVINLLKVTKSLPADKGVKKILDSYTATIKGELEKVITKAPSSLSNQAQDGHYNIPLTYTLADIIKTATVSNVALLNSHGIRRSLPSGDITYSMLYEMLPFDNTIVTLNIRGDDLLELIKHSLSPKEGEQLGVFAGINIDLDKAGNISKVLVGDQPLDLYRVYKIATIDFLITGGDGFVFKGVKNYKDSSVPARDLIIKYWSSHPAEITKGWQNINVED</sequence>
<accession>A0A6M3HSQ6</accession>
<evidence type="ECO:0000256" key="1">
    <source>
        <dbReference type="ARBA" id="ARBA00022729"/>
    </source>
</evidence>
<dbReference type="GO" id="GO:0016787">
    <property type="term" value="F:hydrolase activity"/>
    <property type="evidence" value="ECO:0007669"/>
    <property type="project" value="UniProtKB-KW"/>
</dbReference>
<dbReference type="InterPro" id="IPR006179">
    <property type="entry name" value="5_nucleotidase/apyrase"/>
</dbReference>
<dbReference type="SUPFAM" id="SSF56300">
    <property type="entry name" value="Metallo-dependent phosphatases"/>
    <property type="match status" value="1"/>
</dbReference>
<dbReference type="GO" id="GO:0000166">
    <property type="term" value="F:nucleotide binding"/>
    <property type="evidence" value="ECO:0007669"/>
    <property type="project" value="UniProtKB-KW"/>
</dbReference>
<dbReference type="Proteomes" id="UP000503320">
    <property type="component" value="Chromosome"/>
</dbReference>
<evidence type="ECO:0000259" key="3">
    <source>
        <dbReference type="Pfam" id="PF00149"/>
    </source>
</evidence>
<dbReference type="GO" id="GO:0030288">
    <property type="term" value="C:outer membrane-bounded periplasmic space"/>
    <property type="evidence" value="ECO:0007669"/>
    <property type="project" value="TreeGrafter"/>
</dbReference>
<dbReference type="Pfam" id="PF00149">
    <property type="entry name" value="Metallophos"/>
    <property type="match status" value="1"/>
</dbReference>
<dbReference type="PANTHER" id="PTHR11575:SF24">
    <property type="entry name" value="5'-NUCLEOTIDASE"/>
    <property type="match status" value="1"/>
</dbReference>
<protein>
    <submittedName>
        <fullName evidence="5">Bifunctional metallophosphatase/5'-nucleotidase</fullName>
    </submittedName>
</protein>
<feature type="domain" description="Calcineurin-like phosphoesterase" evidence="3">
    <location>
        <begin position="23"/>
        <end position="265"/>
    </location>
</feature>
<dbReference type="InterPro" id="IPR036907">
    <property type="entry name" value="5'-Nucleotdase_C_sf"/>
</dbReference>